<dbReference type="AlphaFoldDB" id="A0AAW2UAX2"/>
<dbReference type="Gene3D" id="1.50.10.130">
    <property type="entry name" value="Terpene synthase, N-terminal domain"/>
    <property type="match status" value="1"/>
</dbReference>
<dbReference type="GO" id="GO:0010333">
    <property type="term" value="F:terpene synthase activity"/>
    <property type="evidence" value="ECO:0007669"/>
    <property type="project" value="InterPro"/>
</dbReference>
<gene>
    <name evidence="8" type="ORF">Sradi_1550700</name>
</gene>
<evidence type="ECO:0000256" key="4">
    <source>
        <dbReference type="ARBA" id="ARBA00022842"/>
    </source>
</evidence>
<dbReference type="PANTHER" id="PTHR31225">
    <property type="entry name" value="OS04G0344100 PROTEIN-RELATED"/>
    <property type="match status" value="1"/>
</dbReference>
<name>A0AAW2UAX2_SESRA</name>
<dbReference type="FunFam" id="1.50.10.130:FF:000001">
    <property type="entry name" value="Isoprene synthase, chloroplastic"/>
    <property type="match status" value="1"/>
</dbReference>
<dbReference type="Pfam" id="PF01397">
    <property type="entry name" value="Terpene_synth"/>
    <property type="match status" value="1"/>
</dbReference>
<dbReference type="GO" id="GO:0000287">
    <property type="term" value="F:magnesium ion binding"/>
    <property type="evidence" value="ECO:0007669"/>
    <property type="project" value="InterPro"/>
</dbReference>
<feature type="non-terminal residue" evidence="8">
    <location>
        <position position="483"/>
    </location>
</feature>
<dbReference type="SUPFAM" id="SSF48576">
    <property type="entry name" value="Terpenoid synthases"/>
    <property type="match status" value="1"/>
</dbReference>
<dbReference type="CDD" id="cd00684">
    <property type="entry name" value="Terpene_cyclase_plant_C1"/>
    <property type="match status" value="1"/>
</dbReference>
<dbReference type="InterPro" id="IPR044814">
    <property type="entry name" value="Terpene_cyclase_plant_C1"/>
</dbReference>
<comment type="caution">
    <text evidence="8">The sequence shown here is derived from an EMBL/GenBank/DDBJ whole genome shotgun (WGS) entry which is preliminary data.</text>
</comment>
<dbReference type="InterPro" id="IPR036965">
    <property type="entry name" value="Terpene_synth_N_sf"/>
</dbReference>
<reference evidence="8" key="2">
    <citation type="journal article" date="2024" name="Plant">
        <title>Genomic evolution and insights into agronomic trait innovations of Sesamum species.</title>
        <authorList>
            <person name="Miao H."/>
            <person name="Wang L."/>
            <person name="Qu L."/>
            <person name="Liu H."/>
            <person name="Sun Y."/>
            <person name="Le M."/>
            <person name="Wang Q."/>
            <person name="Wei S."/>
            <person name="Zheng Y."/>
            <person name="Lin W."/>
            <person name="Duan Y."/>
            <person name="Cao H."/>
            <person name="Xiong S."/>
            <person name="Wang X."/>
            <person name="Wei L."/>
            <person name="Li C."/>
            <person name="Ma Q."/>
            <person name="Ju M."/>
            <person name="Zhao R."/>
            <person name="Li G."/>
            <person name="Mu C."/>
            <person name="Tian Q."/>
            <person name="Mei H."/>
            <person name="Zhang T."/>
            <person name="Gao T."/>
            <person name="Zhang H."/>
        </authorList>
    </citation>
    <scope>NUCLEOTIDE SEQUENCE</scope>
    <source>
        <strain evidence="8">G02</strain>
    </source>
</reference>
<evidence type="ECO:0000259" key="7">
    <source>
        <dbReference type="Pfam" id="PF03936"/>
    </source>
</evidence>
<dbReference type="InterPro" id="IPR001906">
    <property type="entry name" value="Terpene_synth_N"/>
</dbReference>
<dbReference type="Pfam" id="PF03936">
    <property type="entry name" value="Terpene_synth_C"/>
    <property type="match status" value="1"/>
</dbReference>
<feature type="domain" description="Terpene synthase metal-binding" evidence="7">
    <location>
        <begin position="284"/>
        <end position="455"/>
    </location>
</feature>
<evidence type="ECO:0000256" key="3">
    <source>
        <dbReference type="ARBA" id="ARBA00022723"/>
    </source>
</evidence>
<evidence type="ECO:0000256" key="1">
    <source>
        <dbReference type="ARBA" id="ARBA00001946"/>
    </source>
</evidence>
<dbReference type="InterPro" id="IPR050148">
    <property type="entry name" value="Terpene_synthase-like"/>
</dbReference>
<sequence length="483" mass="55979">MEPHQLLGQNPYLPLHFPQSFSLQIKMAPATTVFDDSLPNLPKDVRAPITSHMPSVWADDAFTSFSLDDKVQKKHAEAIQELKEQVRSILMTKGSTTIEKLILIDTLERLGVGYHFEQEIGDQLREIFFFQSQDKDHENYDLFATALQFRLLRQHRYSVSCNVFNKFKDDDGKFEETLTSDAKGLLSLYEAAHVRIHGEDVLEDAVAFTTHHLNRMVQELEPVLQCQVKRALEQPVHRGVARLEARHYISFYERNESKNEILLKFAKLDFNYLQNIYKKELHDLSRWDINEIDRLPDYMKIIYKFILNLYEDYEVEASKQGKLFAVPYAKEAVKQIAKAYNRHAQWFLGGQMPTYEEYLVNTVVTSCIYVIVTVGIPGLKSISKESIDWLMSESNKALIASTRICRHANDIGSDEQERRGGNIPTAVDCYAKQYGVSKEETVNKFNELFENAWKDFNKDWSTEISTISKDMMEQLLNYARIAE</sequence>
<dbReference type="InterPro" id="IPR005630">
    <property type="entry name" value="Terpene_synthase_metal-bd"/>
</dbReference>
<keyword evidence="4" id="KW-0460">Magnesium</keyword>
<proteinExistence type="predicted"/>
<comment type="cofactor">
    <cofactor evidence="1">
        <name>Mg(2+)</name>
        <dbReference type="ChEBI" id="CHEBI:18420"/>
    </cofactor>
</comment>
<organism evidence="8">
    <name type="scientific">Sesamum radiatum</name>
    <name type="common">Black benniseed</name>
    <dbReference type="NCBI Taxonomy" id="300843"/>
    <lineage>
        <taxon>Eukaryota</taxon>
        <taxon>Viridiplantae</taxon>
        <taxon>Streptophyta</taxon>
        <taxon>Embryophyta</taxon>
        <taxon>Tracheophyta</taxon>
        <taxon>Spermatophyta</taxon>
        <taxon>Magnoliopsida</taxon>
        <taxon>eudicotyledons</taxon>
        <taxon>Gunneridae</taxon>
        <taxon>Pentapetalae</taxon>
        <taxon>asterids</taxon>
        <taxon>lamiids</taxon>
        <taxon>Lamiales</taxon>
        <taxon>Pedaliaceae</taxon>
        <taxon>Sesamum</taxon>
    </lineage>
</organism>
<evidence type="ECO:0000256" key="2">
    <source>
        <dbReference type="ARBA" id="ARBA00004721"/>
    </source>
</evidence>
<keyword evidence="5" id="KW-0456">Lyase</keyword>
<evidence type="ECO:0000256" key="5">
    <source>
        <dbReference type="ARBA" id="ARBA00023239"/>
    </source>
</evidence>
<dbReference type="Gene3D" id="1.10.600.10">
    <property type="entry name" value="Farnesyl Diphosphate Synthase"/>
    <property type="match status" value="2"/>
</dbReference>
<dbReference type="PANTHER" id="PTHR31225:SF253">
    <property type="entry name" value="SESQUITERPENE SYNTHASE 31"/>
    <property type="match status" value="1"/>
</dbReference>
<dbReference type="SUPFAM" id="SSF48239">
    <property type="entry name" value="Terpenoid cyclases/Protein prenyltransferases"/>
    <property type="match status" value="1"/>
</dbReference>
<dbReference type="GO" id="GO:0016102">
    <property type="term" value="P:diterpenoid biosynthetic process"/>
    <property type="evidence" value="ECO:0007669"/>
    <property type="project" value="InterPro"/>
</dbReference>
<feature type="domain" description="Terpene synthase N-terminal" evidence="6">
    <location>
        <begin position="57"/>
        <end position="232"/>
    </location>
</feature>
<evidence type="ECO:0000313" key="8">
    <source>
        <dbReference type="EMBL" id="KAL0413490.1"/>
    </source>
</evidence>
<comment type="pathway">
    <text evidence="2">Secondary metabolite biosynthesis; terpenoid biosynthesis.</text>
</comment>
<dbReference type="InterPro" id="IPR008949">
    <property type="entry name" value="Isoprenoid_synthase_dom_sf"/>
</dbReference>
<accession>A0AAW2UAX2</accession>
<reference evidence="8" key="1">
    <citation type="submission" date="2020-06" db="EMBL/GenBank/DDBJ databases">
        <authorList>
            <person name="Li T."/>
            <person name="Hu X."/>
            <person name="Zhang T."/>
            <person name="Song X."/>
            <person name="Zhang H."/>
            <person name="Dai N."/>
            <person name="Sheng W."/>
            <person name="Hou X."/>
            <person name="Wei L."/>
        </authorList>
    </citation>
    <scope>NUCLEOTIDE SEQUENCE</scope>
    <source>
        <strain evidence="8">G02</strain>
        <tissue evidence="8">Leaf</tissue>
    </source>
</reference>
<dbReference type="EMBL" id="JACGWJ010000006">
    <property type="protein sequence ID" value="KAL0413490.1"/>
    <property type="molecule type" value="Genomic_DNA"/>
</dbReference>
<evidence type="ECO:0000259" key="6">
    <source>
        <dbReference type="Pfam" id="PF01397"/>
    </source>
</evidence>
<protein>
    <submittedName>
        <fullName evidence="8">Gamma-cadinene synthase</fullName>
    </submittedName>
</protein>
<dbReference type="InterPro" id="IPR008930">
    <property type="entry name" value="Terpenoid_cyclase/PrenylTrfase"/>
</dbReference>
<keyword evidence="3" id="KW-0479">Metal-binding</keyword>